<dbReference type="EMBL" id="CAJOBA010000243">
    <property type="protein sequence ID" value="CAF3516591.1"/>
    <property type="molecule type" value="Genomic_DNA"/>
</dbReference>
<dbReference type="GO" id="GO:0006099">
    <property type="term" value="P:tricarboxylic acid cycle"/>
    <property type="evidence" value="ECO:0007669"/>
    <property type="project" value="TreeGrafter"/>
</dbReference>
<dbReference type="EMBL" id="CAJNOQ010024292">
    <property type="protein sequence ID" value="CAF1525961.1"/>
    <property type="molecule type" value="Genomic_DNA"/>
</dbReference>
<feature type="domain" description="ATP-citrate synthase/succinyl-CoA ligase C-terminal" evidence="1">
    <location>
        <begin position="27"/>
        <end position="150"/>
    </location>
</feature>
<dbReference type="Gene3D" id="3.40.50.261">
    <property type="entry name" value="Succinyl-CoA synthetase domains"/>
    <property type="match status" value="1"/>
</dbReference>
<dbReference type="InterPro" id="IPR016102">
    <property type="entry name" value="Succinyl-CoA_synth-like"/>
</dbReference>
<comment type="caution">
    <text evidence="3">The sequence shown here is derived from an EMBL/GenBank/DDBJ whole genome shotgun (WGS) entry which is preliminary data.</text>
</comment>
<evidence type="ECO:0000313" key="5">
    <source>
        <dbReference type="EMBL" id="CAF4384928.1"/>
    </source>
</evidence>
<dbReference type="PRINTS" id="PR01798">
    <property type="entry name" value="SCOASYNTHASE"/>
</dbReference>
<gene>
    <name evidence="3" type="ORF">GPM918_LOCUS37779</name>
    <name evidence="2" type="ORF">OVA965_LOCUS1345</name>
    <name evidence="5" type="ORF">SRO942_LOCUS38557</name>
    <name evidence="4" type="ORF">TMI583_LOCUS1346</name>
</gene>
<organism evidence="3 6">
    <name type="scientific">Didymodactylos carnosus</name>
    <dbReference type="NCBI Taxonomy" id="1234261"/>
    <lineage>
        <taxon>Eukaryota</taxon>
        <taxon>Metazoa</taxon>
        <taxon>Spiralia</taxon>
        <taxon>Gnathifera</taxon>
        <taxon>Rotifera</taxon>
        <taxon>Eurotatoria</taxon>
        <taxon>Bdelloidea</taxon>
        <taxon>Philodinida</taxon>
        <taxon>Philodinidae</taxon>
        <taxon>Didymodactylos</taxon>
    </lineage>
</organism>
<dbReference type="GO" id="GO:0004775">
    <property type="term" value="F:succinate-CoA ligase (ADP-forming) activity"/>
    <property type="evidence" value="ECO:0007669"/>
    <property type="project" value="TreeGrafter"/>
</dbReference>
<dbReference type="GO" id="GO:0009361">
    <property type="term" value="C:succinate-CoA ligase complex (ADP-forming)"/>
    <property type="evidence" value="ECO:0007669"/>
    <property type="project" value="TreeGrafter"/>
</dbReference>
<dbReference type="Proteomes" id="UP000682733">
    <property type="component" value="Unassembled WGS sequence"/>
</dbReference>
<evidence type="ECO:0000313" key="2">
    <source>
        <dbReference type="EMBL" id="CAF0739428.1"/>
    </source>
</evidence>
<dbReference type="GO" id="GO:0004776">
    <property type="term" value="F:succinate-CoA ligase (GDP-forming) activity"/>
    <property type="evidence" value="ECO:0007669"/>
    <property type="project" value="TreeGrafter"/>
</dbReference>
<dbReference type="OrthoDB" id="1664372at2759"/>
<name>A0A815UVF4_9BILA</name>
<dbReference type="Proteomes" id="UP000677228">
    <property type="component" value="Unassembled WGS sequence"/>
</dbReference>
<proteinExistence type="predicted"/>
<dbReference type="SUPFAM" id="SSF52210">
    <property type="entry name" value="Succinyl-CoA synthetase domains"/>
    <property type="match status" value="1"/>
</dbReference>
<dbReference type="Proteomes" id="UP000681722">
    <property type="component" value="Unassembled WGS sequence"/>
</dbReference>
<dbReference type="AlphaFoldDB" id="A0A815UVF4"/>
<accession>A0A815UVF4</accession>
<evidence type="ECO:0000313" key="6">
    <source>
        <dbReference type="Proteomes" id="UP000663829"/>
    </source>
</evidence>
<evidence type="ECO:0000313" key="3">
    <source>
        <dbReference type="EMBL" id="CAF1525961.1"/>
    </source>
</evidence>
<dbReference type="EMBL" id="CAJOBC010089856">
    <property type="protein sequence ID" value="CAF4384928.1"/>
    <property type="molecule type" value="Genomic_DNA"/>
</dbReference>
<reference evidence="3" key="1">
    <citation type="submission" date="2021-02" db="EMBL/GenBank/DDBJ databases">
        <authorList>
            <person name="Nowell W R."/>
        </authorList>
    </citation>
    <scope>NUCLEOTIDE SEQUENCE</scope>
</reference>
<dbReference type="PANTHER" id="PTHR11117">
    <property type="entry name" value="SUCCINYL-COA LIGASE SUBUNIT ALPHA"/>
    <property type="match status" value="1"/>
</dbReference>
<dbReference type="GO" id="GO:0005739">
    <property type="term" value="C:mitochondrion"/>
    <property type="evidence" value="ECO:0007669"/>
    <property type="project" value="TreeGrafter"/>
</dbReference>
<dbReference type="EMBL" id="CAJNOK010000243">
    <property type="protein sequence ID" value="CAF0739428.1"/>
    <property type="molecule type" value="Genomic_DNA"/>
</dbReference>
<protein>
    <recommendedName>
        <fullName evidence="1">ATP-citrate synthase/succinyl-CoA ligase C-terminal domain-containing protein</fullName>
    </recommendedName>
</protein>
<keyword evidence="6" id="KW-1185">Reference proteome</keyword>
<dbReference type="PANTHER" id="PTHR11117:SF2">
    <property type="entry name" value="SUCCINATE--COA LIGASE [ADP_GDP-FORMING] SUBUNIT ALPHA, MITOCHONDRIAL"/>
    <property type="match status" value="1"/>
</dbReference>
<dbReference type="Proteomes" id="UP000663829">
    <property type="component" value="Unassembled WGS sequence"/>
</dbReference>
<sequence length="235" mass="25024">MISFSPVKCKIGIMPDHIHRPGHIGIVSRSGTLTYEAVHQTTQVGGEQSLCVGIGGDPFNGTDFIDCLNIFLKDKETHGIILIGEISGNAEEAAVDYLLKHNNGIHAKPIVAFIAGVTAPPGRRMDHAGAIISGKSGGAEGKITALKEANATVSSSPAKMGQLMYKLMKNEDFPMSKNETRRELSRLRLPRLGFDNGIRYLVNTLDVQYSSTAADGKAVQTALQPAGDDQALAAV</sequence>
<evidence type="ECO:0000313" key="4">
    <source>
        <dbReference type="EMBL" id="CAF3516591.1"/>
    </source>
</evidence>
<dbReference type="InterPro" id="IPR005811">
    <property type="entry name" value="SUCC_ACL_C"/>
</dbReference>
<evidence type="ECO:0000259" key="1">
    <source>
        <dbReference type="Pfam" id="PF00549"/>
    </source>
</evidence>
<dbReference type="Pfam" id="PF00549">
    <property type="entry name" value="Ligase_CoA"/>
    <property type="match status" value="1"/>
</dbReference>